<reference evidence="1" key="1">
    <citation type="submission" date="2022-04" db="EMBL/GenBank/DDBJ databases">
        <title>Chromosome-scale genome assembly of Holotrichia oblita Faldermann.</title>
        <authorList>
            <person name="Rongchong L."/>
        </authorList>
    </citation>
    <scope>NUCLEOTIDE SEQUENCE</scope>
    <source>
        <strain evidence="1">81SQS9</strain>
    </source>
</reference>
<sequence>MFITARFLLLVDIWWFNKKIPLIYDLCHQTNVDLQECMTYLKPINSESIDTTDIDTTDTDSTNSSSFLTYDMIFKIVSICLVCVQKLQSNHSQQISSAIPFTLAVYSQLVQTVIGHITEGILNFPISTVENHVDKWLSRNKQHKVKKRRRRKVQNNSEDENNDDSSENESLNTFNMESDEEINSDIELDPCSSTDDEDDNTNEKKPEEKLVNGVNDDNSDKNSSDGVKTMEEILKKAKRMDQNDIFAILSDEHLLQCIKILNDWLSTDSDILKTCVKSTKTLLNQIINLINLLHIDVDDGKFKELRIEMLKANEKRIALSEDVVLKGVQILGQSQADIDWSYSSRVNMTTKEQNVLRIMKILSFGHSLTAMNETGVTYNKEEGLFSIKMDDLYVNGIDKMENRDIENGESDIIKRQDELKSPETAKGQLMKMKHMGQLWLTAEVRDLESRVKGKTALSPYLVIDADSLILYTSMVKQLVYSRKFIVLVPSAVVSALDDLKREKLEARDAIRWLESQFHQGNRFFRSQRLQERLPIPYIKYPKKKDKDTLIYIQIIECCHYLSQQQKGASNLVTLLLGNPAVFNSSDSKDFSYVGLAQSAGVNLELITDFYGKWKKTMREKR</sequence>
<accession>A0ACB9SWD0</accession>
<name>A0ACB9SWD0_HOLOL</name>
<evidence type="ECO:0000313" key="1">
    <source>
        <dbReference type="EMBL" id="KAI4458841.1"/>
    </source>
</evidence>
<dbReference type="Proteomes" id="UP001056778">
    <property type="component" value="Chromosome 7"/>
</dbReference>
<keyword evidence="2" id="KW-1185">Reference proteome</keyword>
<evidence type="ECO:0000313" key="2">
    <source>
        <dbReference type="Proteomes" id="UP001056778"/>
    </source>
</evidence>
<gene>
    <name evidence="1" type="ORF">MML48_7g00011330</name>
</gene>
<dbReference type="EMBL" id="CM043021">
    <property type="protein sequence ID" value="KAI4458841.1"/>
    <property type="molecule type" value="Genomic_DNA"/>
</dbReference>
<comment type="caution">
    <text evidence="1">The sequence shown here is derived from an EMBL/GenBank/DDBJ whole genome shotgun (WGS) entry which is preliminary data.</text>
</comment>
<proteinExistence type="predicted"/>
<organism evidence="1 2">
    <name type="scientific">Holotrichia oblita</name>
    <name type="common">Chafer beetle</name>
    <dbReference type="NCBI Taxonomy" id="644536"/>
    <lineage>
        <taxon>Eukaryota</taxon>
        <taxon>Metazoa</taxon>
        <taxon>Ecdysozoa</taxon>
        <taxon>Arthropoda</taxon>
        <taxon>Hexapoda</taxon>
        <taxon>Insecta</taxon>
        <taxon>Pterygota</taxon>
        <taxon>Neoptera</taxon>
        <taxon>Endopterygota</taxon>
        <taxon>Coleoptera</taxon>
        <taxon>Polyphaga</taxon>
        <taxon>Scarabaeiformia</taxon>
        <taxon>Scarabaeidae</taxon>
        <taxon>Melolonthinae</taxon>
        <taxon>Holotrichia</taxon>
    </lineage>
</organism>
<protein>
    <submittedName>
        <fullName evidence="1">Smg-7 suppressor with morphological effect on genitalia protein 7</fullName>
    </submittedName>
</protein>